<keyword evidence="1" id="KW-0175">Coiled coil</keyword>
<feature type="compositionally biased region" description="Acidic residues" evidence="2">
    <location>
        <begin position="75"/>
        <end position="99"/>
    </location>
</feature>
<feature type="coiled-coil region" evidence="1">
    <location>
        <begin position="692"/>
        <end position="743"/>
    </location>
</feature>
<evidence type="ECO:0000313" key="4">
    <source>
        <dbReference type="EMBL" id="KAF6168429.1"/>
    </source>
</evidence>
<reference evidence="4 5" key="1">
    <citation type="journal article" date="2020" name="IScience">
        <title>Genome Sequencing of the Endangered Kingdonia uniflora (Circaeasteraceae, Ranunculales) Reveals Potential Mechanisms of Evolutionary Specialization.</title>
        <authorList>
            <person name="Sun Y."/>
            <person name="Deng T."/>
            <person name="Zhang A."/>
            <person name="Moore M.J."/>
            <person name="Landis J.B."/>
            <person name="Lin N."/>
            <person name="Zhang H."/>
            <person name="Zhang X."/>
            <person name="Huang J."/>
            <person name="Zhang X."/>
            <person name="Sun H."/>
            <person name="Wang H."/>
        </authorList>
    </citation>
    <scope>NUCLEOTIDE SEQUENCE [LARGE SCALE GENOMIC DNA]</scope>
    <source>
        <strain evidence="4">TB1705</strain>
        <tissue evidence="4">Leaf</tissue>
    </source>
</reference>
<evidence type="ECO:0000256" key="1">
    <source>
        <dbReference type="SAM" id="Coils"/>
    </source>
</evidence>
<feature type="compositionally biased region" description="Polar residues" evidence="2">
    <location>
        <begin position="103"/>
        <end position="123"/>
    </location>
</feature>
<feature type="compositionally biased region" description="Basic and acidic residues" evidence="2">
    <location>
        <begin position="124"/>
        <end position="148"/>
    </location>
</feature>
<dbReference type="EMBL" id="JACGCM010000696">
    <property type="protein sequence ID" value="KAF6168429.1"/>
    <property type="molecule type" value="Genomic_DNA"/>
</dbReference>
<dbReference type="GO" id="GO:0010073">
    <property type="term" value="P:meristem maintenance"/>
    <property type="evidence" value="ECO:0007669"/>
    <property type="project" value="InterPro"/>
</dbReference>
<dbReference type="Pfam" id="PF10536">
    <property type="entry name" value="PMD"/>
    <property type="match status" value="1"/>
</dbReference>
<evidence type="ECO:0000313" key="5">
    <source>
        <dbReference type="Proteomes" id="UP000541444"/>
    </source>
</evidence>
<feature type="compositionally biased region" description="Polar residues" evidence="2">
    <location>
        <begin position="1"/>
        <end position="10"/>
    </location>
</feature>
<sequence length="763" mass="86128">MKDKMPSTSSIKKKRDAEREYPEHPNFDNPIRKPKNRKTVEKRIFFPTNTVEFLTTLETTNENVVKNSVPQQMEESNDNVDGDMSNEDQPDGNDQDGDEAQASFGSQMQSESSQATLGAQQTRAECHCGTDDEVHSTENDAPGNDKHSGNNGDGDADDHITNKSKTPQGNEAEGNDKANGQNEAIDDNDDVGPIDKSLLRSFKFHRARLIGLGKEKGCLRVHHHPSMWNLQREPQIVQELNLLLDDVVFKSMKAGGQGNSLSMSKLSKHFAYKLEKIISDEKKSRESGGISVAPKKGLSAISVARAYMLYVLGSFLFPTKKGTDVSARYLDLFAKDKAAKKWSWGSAVLAHLYHNLGAASREDGKQFACCTTLLESWIFAHFPKLPGIPKEQYSDATEHCTCWKWGGSVTDKSGGPALLRFREALDNYKVEDVVWDPYLDKRATTHAFKEITYFCGMLASPDHVEPNYPNRVVRQFSRFQAIPNKPKCHEVSGLWTSKEKRKYTPKYEWADSFSSGKWKEWILKKKERGKRVREGPALCAEGYLEWFATVSWTKICPLTVDLGANDDGGLSRCEPKKRACENVECDRPVVQPEVVGVHCDRPSQHEQESLHPRAEIIRLEEQISILIVEVLKLKEDKEKDTQSTLMLLEALREKTIECDLLRETIDKMKVDLNLKLVLDELSAKAEELPGKLDAKILECKSLQEQNEKLADELRQRSGVEGCNRSLSVKLKKKTKEYESLKEISVNFLKQLERQLPPPIPVSF</sequence>
<dbReference type="InterPro" id="IPR044824">
    <property type="entry name" value="MAIN-like"/>
</dbReference>
<gene>
    <name evidence="4" type="ORF">GIB67_004981</name>
</gene>
<feature type="region of interest" description="Disordered" evidence="2">
    <location>
        <begin position="1"/>
        <end position="40"/>
    </location>
</feature>
<feature type="domain" description="Aminotransferase-like plant mobile" evidence="3">
    <location>
        <begin position="295"/>
        <end position="547"/>
    </location>
</feature>
<comment type="caution">
    <text evidence="4">The sequence shown here is derived from an EMBL/GenBank/DDBJ whole genome shotgun (WGS) entry which is preliminary data.</text>
</comment>
<proteinExistence type="predicted"/>
<dbReference type="OrthoDB" id="1846117at2759"/>
<dbReference type="InterPro" id="IPR019557">
    <property type="entry name" value="AminoTfrase-like_pln_mobile"/>
</dbReference>
<name>A0A7J7NML3_9MAGN</name>
<protein>
    <recommendedName>
        <fullName evidence="3">Aminotransferase-like plant mobile domain-containing protein</fullName>
    </recommendedName>
</protein>
<dbReference type="PANTHER" id="PTHR46033">
    <property type="entry name" value="PROTEIN MAIN-LIKE 2"/>
    <property type="match status" value="1"/>
</dbReference>
<dbReference type="AlphaFoldDB" id="A0A7J7NML3"/>
<evidence type="ECO:0000256" key="2">
    <source>
        <dbReference type="SAM" id="MobiDB-lite"/>
    </source>
</evidence>
<evidence type="ECO:0000259" key="3">
    <source>
        <dbReference type="Pfam" id="PF10536"/>
    </source>
</evidence>
<dbReference type="Proteomes" id="UP000541444">
    <property type="component" value="Unassembled WGS sequence"/>
</dbReference>
<keyword evidence="5" id="KW-1185">Reference proteome</keyword>
<organism evidence="4 5">
    <name type="scientific">Kingdonia uniflora</name>
    <dbReference type="NCBI Taxonomy" id="39325"/>
    <lineage>
        <taxon>Eukaryota</taxon>
        <taxon>Viridiplantae</taxon>
        <taxon>Streptophyta</taxon>
        <taxon>Embryophyta</taxon>
        <taxon>Tracheophyta</taxon>
        <taxon>Spermatophyta</taxon>
        <taxon>Magnoliopsida</taxon>
        <taxon>Ranunculales</taxon>
        <taxon>Circaeasteraceae</taxon>
        <taxon>Kingdonia</taxon>
    </lineage>
</organism>
<dbReference type="PANTHER" id="PTHR46033:SF8">
    <property type="entry name" value="PROTEIN MAINTENANCE OF MERISTEMS-LIKE"/>
    <property type="match status" value="1"/>
</dbReference>
<feature type="compositionally biased region" description="Basic and acidic residues" evidence="2">
    <location>
        <begin position="15"/>
        <end position="26"/>
    </location>
</feature>
<accession>A0A7J7NML3</accession>
<feature type="region of interest" description="Disordered" evidence="2">
    <location>
        <begin position="59"/>
        <end position="192"/>
    </location>
</feature>